<dbReference type="AlphaFoldDB" id="A0A0H2RMY0"/>
<organism evidence="1 2">
    <name type="scientific">Schizopora paradoxa</name>
    <dbReference type="NCBI Taxonomy" id="27342"/>
    <lineage>
        <taxon>Eukaryota</taxon>
        <taxon>Fungi</taxon>
        <taxon>Dikarya</taxon>
        <taxon>Basidiomycota</taxon>
        <taxon>Agaricomycotina</taxon>
        <taxon>Agaricomycetes</taxon>
        <taxon>Hymenochaetales</taxon>
        <taxon>Schizoporaceae</taxon>
        <taxon>Schizopora</taxon>
    </lineage>
</organism>
<protein>
    <recommendedName>
        <fullName evidence="3">F-box domain-containing protein</fullName>
    </recommendedName>
</protein>
<evidence type="ECO:0000313" key="1">
    <source>
        <dbReference type="EMBL" id="KLO06196.1"/>
    </source>
</evidence>
<sequence length="462" mass="52754">MANSSPFFQALSDDILYIIFTYATPVSMTSSTQINIRRMPPLNFSQVCRTWRFTVQAHPNLWTMISITYTIAEDDRSSNPIILPFVKKWLQRSPSTPIYCHLDLYGYEFRTDFVPLLDFLQSENHRWKDMDIGIRPHRINIWNRDPIAICCTPALSSFRLNRGGVFSNFRTHPPVSLDLTSFAMDACSHLRVLDVSSGVKWLLPEKFSLPSLQELRICTDLGHDTTAILSACPGISSLHIFVKDEALDHKVKSRVTVLSHLAFLEIRSSNDARSKHIINTLSCPSLQSLAFNESGELREIVALQSLRSITAFLSRSNVHRSLVELRIQFYCIPTTNIDLDSRRENIWLMVDLLRSLANLERLFLSGFIVDEDIVRLLTVHPKGLQEDFCKAAVCPLLREMMFTFTNLGRFGRGAMGAMIASRWEATKKLRSVTLSFAEFPDFAHENERVRVCMEEGLILLAF</sequence>
<dbReference type="OrthoDB" id="3274074at2759"/>
<dbReference type="PANTHER" id="PTHR38926:SF5">
    <property type="entry name" value="F-BOX AND LEUCINE-RICH REPEAT PROTEIN 6"/>
    <property type="match status" value="1"/>
</dbReference>
<dbReference type="InParanoid" id="A0A0H2RMY0"/>
<dbReference type="PANTHER" id="PTHR38926">
    <property type="entry name" value="F-BOX DOMAIN CONTAINING PROTEIN, EXPRESSED"/>
    <property type="match status" value="1"/>
</dbReference>
<dbReference type="EMBL" id="KQ086227">
    <property type="protein sequence ID" value="KLO06196.1"/>
    <property type="molecule type" value="Genomic_DNA"/>
</dbReference>
<reference evidence="1 2" key="1">
    <citation type="submission" date="2015-04" db="EMBL/GenBank/DDBJ databases">
        <title>Complete genome sequence of Schizopora paradoxa KUC8140, a cosmopolitan wood degrader in East Asia.</title>
        <authorList>
            <consortium name="DOE Joint Genome Institute"/>
            <person name="Min B."/>
            <person name="Park H."/>
            <person name="Jang Y."/>
            <person name="Kim J.-J."/>
            <person name="Kim K.H."/>
            <person name="Pangilinan J."/>
            <person name="Lipzen A."/>
            <person name="Riley R."/>
            <person name="Grigoriev I.V."/>
            <person name="Spatafora J.W."/>
            <person name="Choi I.-G."/>
        </authorList>
    </citation>
    <scope>NUCLEOTIDE SEQUENCE [LARGE SCALE GENOMIC DNA]</scope>
    <source>
        <strain evidence="1 2">KUC8140</strain>
    </source>
</reference>
<keyword evidence="2" id="KW-1185">Reference proteome</keyword>
<evidence type="ECO:0000313" key="2">
    <source>
        <dbReference type="Proteomes" id="UP000053477"/>
    </source>
</evidence>
<gene>
    <name evidence="1" type="ORF">SCHPADRAFT_910485</name>
</gene>
<accession>A0A0H2RMY0</accession>
<dbReference type="Gene3D" id="3.80.10.10">
    <property type="entry name" value="Ribonuclease Inhibitor"/>
    <property type="match status" value="1"/>
</dbReference>
<dbReference type="InterPro" id="IPR032675">
    <property type="entry name" value="LRR_dom_sf"/>
</dbReference>
<name>A0A0H2RMY0_9AGAM</name>
<evidence type="ECO:0008006" key="3">
    <source>
        <dbReference type="Google" id="ProtNLM"/>
    </source>
</evidence>
<proteinExistence type="predicted"/>
<dbReference type="SUPFAM" id="SSF52047">
    <property type="entry name" value="RNI-like"/>
    <property type="match status" value="1"/>
</dbReference>
<dbReference type="Proteomes" id="UP000053477">
    <property type="component" value="Unassembled WGS sequence"/>
</dbReference>